<dbReference type="Gene3D" id="3.30.565.10">
    <property type="entry name" value="Histidine kinase-like ATPase, C-terminal domain"/>
    <property type="match status" value="1"/>
</dbReference>
<name>A0A7L6B426_9ACTN</name>
<dbReference type="Gene3D" id="1.20.5.1930">
    <property type="match status" value="1"/>
</dbReference>
<reference evidence="6 7" key="2">
    <citation type="journal article" date="2021" name="Mar. Drugs">
        <title>A New Micromonospora Strain with Antibiotic Activity Isolated from the Microbiome of a Mid-Atlantic Deep-Sea Sponge.</title>
        <authorList>
            <person name="Back C.R."/>
            <person name="Stennett H.L."/>
            <person name="Williams S.E."/>
            <person name="Wang L."/>
            <person name="Ojeda Gomez J."/>
            <person name="Abdulle O.M."/>
            <person name="Duffy T."/>
            <person name="Neal C."/>
            <person name="Mantell J."/>
            <person name="Jepson M.A."/>
            <person name="Hendry K.R."/>
            <person name="Powell D."/>
            <person name="Stach J.E.M."/>
            <person name="Essex-Lopresti A.E."/>
            <person name="Willis C.L."/>
            <person name="Curnow P."/>
            <person name="Race P.R."/>
        </authorList>
    </citation>
    <scope>NUCLEOTIDE SEQUENCE [LARGE SCALE GENOMIC DNA]</scope>
    <source>
        <strain evidence="6 7">28ISP2-46</strain>
    </source>
</reference>
<accession>A0A7L6B426</accession>
<gene>
    <name evidence="6" type="ORF">H1D33_26105</name>
</gene>
<evidence type="ECO:0000256" key="2">
    <source>
        <dbReference type="ARBA" id="ARBA00022777"/>
    </source>
</evidence>
<dbReference type="SMART" id="SM00387">
    <property type="entry name" value="HATPase_c"/>
    <property type="match status" value="1"/>
</dbReference>
<dbReference type="SUPFAM" id="SSF55874">
    <property type="entry name" value="ATPase domain of HSP90 chaperone/DNA topoisomerase II/histidine kinase"/>
    <property type="match status" value="1"/>
</dbReference>
<dbReference type="Pfam" id="PF02518">
    <property type="entry name" value="HATPase_c"/>
    <property type="match status" value="1"/>
</dbReference>
<feature type="transmembrane region" description="Helical" evidence="4">
    <location>
        <begin position="137"/>
        <end position="159"/>
    </location>
</feature>
<dbReference type="AlphaFoldDB" id="A0A7L6B426"/>
<dbReference type="GO" id="GO:0046983">
    <property type="term" value="F:protein dimerization activity"/>
    <property type="evidence" value="ECO:0007669"/>
    <property type="project" value="InterPro"/>
</dbReference>
<feature type="transmembrane region" description="Helical" evidence="4">
    <location>
        <begin position="238"/>
        <end position="261"/>
    </location>
</feature>
<protein>
    <submittedName>
        <fullName evidence="6">Sensor histidine kinase</fullName>
    </submittedName>
</protein>
<evidence type="ECO:0000313" key="7">
    <source>
        <dbReference type="Proteomes" id="UP000510844"/>
    </source>
</evidence>
<evidence type="ECO:0000256" key="3">
    <source>
        <dbReference type="ARBA" id="ARBA00023012"/>
    </source>
</evidence>
<feature type="transmembrane region" description="Helical" evidence="4">
    <location>
        <begin position="41"/>
        <end position="62"/>
    </location>
</feature>
<dbReference type="InterPro" id="IPR003594">
    <property type="entry name" value="HATPase_dom"/>
</dbReference>
<keyword evidence="7" id="KW-1185">Reference proteome</keyword>
<feature type="domain" description="Histidine kinase/HSP90-like ATPase" evidence="5">
    <location>
        <begin position="557"/>
        <end position="649"/>
    </location>
</feature>
<keyword evidence="4" id="KW-0812">Transmembrane</keyword>
<dbReference type="RefSeq" id="WP_181569211.1">
    <property type="nucleotide sequence ID" value="NZ_CP059322.2"/>
</dbReference>
<proteinExistence type="predicted"/>
<reference evidence="7" key="1">
    <citation type="submission" date="2020-07" db="EMBL/GenBank/DDBJ databases">
        <title>A new Micromonospora strain with potent antibiotic activity isolated from the microbiome of a mid-Atlantic deep-sea sponge.</title>
        <authorList>
            <person name="Back C.R."/>
            <person name="Stennett H.L."/>
            <person name="Williams S.E."/>
            <person name="Wang L."/>
            <person name="Ojeda Gomez J."/>
            <person name="Abdulle O.M."/>
            <person name="Duffy T."/>
            <person name="Hendry K.R."/>
            <person name="Powell D."/>
            <person name="Stach J.E."/>
            <person name="Essex-Lopresti A.E."/>
            <person name="Willis C.L."/>
            <person name="Curnow P."/>
            <person name="Race P.R."/>
        </authorList>
    </citation>
    <scope>NUCLEOTIDE SEQUENCE [LARGE SCALE GENOMIC DNA]</scope>
    <source>
        <strain evidence="7">28ISP2-46</strain>
    </source>
</reference>
<dbReference type="CDD" id="cd16917">
    <property type="entry name" value="HATPase_UhpB-NarQ-NarX-like"/>
    <property type="match status" value="1"/>
</dbReference>
<evidence type="ECO:0000256" key="1">
    <source>
        <dbReference type="ARBA" id="ARBA00022679"/>
    </source>
</evidence>
<sequence>MPDVSRTRRWAAWAVAAGTALLTLGAVTAWATATPPFDATQLYSLVDLLDGVVYGAVAWLILSRQRTGSRMPALIACAAALGSALSTCVAQWHLAVGGPPVLAALHQWAWLPGLYSLVLVMPWLLPDRPLGRIDRLAVAAGAGYVVVTLAAAVTAPPPLGVLPLTPEMREVRAALLRPLAPVLPYALVGLGLLACAGLGRRWRRGPGPQRHGLGWATAGSGLLTLAFLTTLLPPAVPAILPALLMLASQAFFPVAVAVVVLRQQLWGLRLAVRRTLVWYLMTALVIAAYCAAVALLDRLLPRFLPLPQLVVTGALAAAFQPVRQAVQRRVDRLVHGEAPEPLLHQVVHSVGSTTDIGATVAAALRLAEVRVTEDGQQPPPSDFGTPVTVPLTSGDRLVGHLHAWPRPGELLGTRARESLAVLAPVVAAVVDLAGTNRDLARSRQRLAEVRDEERRSLRRDLHDGLGPALSGIGLGLAATRNLLRRDQDRAESLLDRLTDELTARAAEVRELAHGLLPPVLADGGLRPALDLLRDQHARAGLRIVVHGPATLDPLPEQIATAAYGVTAEAIRNVQRHAGVDRCTVTLEQRPDLLRVTVTDRGRGMPPGPADRGVGLHAMRERAQAVGATLTVGPAGAPGTTVCLTIPLEQP</sequence>
<feature type="transmembrane region" description="Helical" evidence="4">
    <location>
        <begin position="212"/>
        <end position="232"/>
    </location>
</feature>
<dbReference type="GO" id="GO:0016020">
    <property type="term" value="C:membrane"/>
    <property type="evidence" value="ECO:0007669"/>
    <property type="project" value="InterPro"/>
</dbReference>
<dbReference type="InterPro" id="IPR050482">
    <property type="entry name" value="Sensor_HK_TwoCompSys"/>
</dbReference>
<evidence type="ECO:0000256" key="4">
    <source>
        <dbReference type="SAM" id="Phobius"/>
    </source>
</evidence>
<dbReference type="Pfam" id="PF07730">
    <property type="entry name" value="HisKA_3"/>
    <property type="match status" value="1"/>
</dbReference>
<feature type="transmembrane region" description="Helical" evidence="4">
    <location>
        <begin position="74"/>
        <end position="95"/>
    </location>
</feature>
<dbReference type="KEGG" id="mfeu:H1D33_26105"/>
<dbReference type="EMBL" id="CP059322">
    <property type="protein sequence ID" value="QLQ36696.1"/>
    <property type="molecule type" value="Genomic_DNA"/>
</dbReference>
<feature type="transmembrane region" description="Helical" evidence="4">
    <location>
        <begin position="276"/>
        <end position="296"/>
    </location>
</feature>
<dbReference type="PANTHER" id="PTHR24421:SF61">
    <property type="entry name" value="OXYGEN SENSOR HISTIDINE KINASE NREB"/>
    <property type="match status" value="1"/>
</dbReference>
<keyword evidence="4" id="KW-0472">Membrane</keyword>
<dbReference type="InterPro" id="IPR011712">
    <property type="entry name" value="Sig_transdc_His_kin_sub3_dim/P"/>
</dbReference>
<feature type="transmembrane region" description="Helical" evidence="4">
    <location>
        <begin position="107"/>
        <end position="125"/>
    </location>
</feature>
<evidence type="ECO:0000313" key="6">
    <source>
        <dbReference type="EMBL" id="QLQ36696.1"/>
    </source>
</evidence>
<keyword evidence="3" id="KW-0902">Two-component regulatory system</keyword>
<feature type="transmembrane region" description="Helical" evidence="4">
    <location>
        <begin position="179"/>
        <end position="200"/>
    </location>
</feature>
<evidence type="ECO:0000259" key="5">
    <source>
        <dbReference type="SMART" id="SM00387"/>
    </source>
</evidence>
<dbReference type="InterPro" id="IPR036890">
    <property type="entry name" value="HATPase_C_sf"/>
</dbReference>
<keyword evidence="4" id="KW-1133">Transmembrane helix</keyword>
<dbReference type="PANTHER" id="PTHR24421">
    <property type="entry name" value="NITRATE/NITRITE SENSOR PROTEIN NARX-RELATED"/>
    <property type="match status" value="1"/>
</dbReference>
<dbReference type="Proteomes" id="UP000510844">
    <property type="component" value="Chromosome"/>
</dbReference>
<dbReference type="GO" id="GO:0000155">
    <property type="term" value="F:phosphorelay sensor kinase activity"/>
    <property type="evidence" value="ECO:0007669"/>
    <property type="project" value="InterPro"/>
</dbReference>
<keyword evidence="2 6" id="KW-0418">Kinase</keyword>
<organism evidence="6 7">
    <name type="scientific">Micromonospora robiginosa</name>
    <dbReference type="NCBI Taxonomy" id="2749844"/>
    <lineage>
        <taxon>Bacteria</taxon>
        <taxon>Bacillati</taxon>
        <taxon>Actinomycetota</taxon>
        <taxon>Actinomycetes</taxon>
        <taxon>Micromonosporales</taxon>
        <taxon>Micromonosporaceae</taxon>
        <taxon>Micromonospora</taxon>
    </lineage>
</organism>
<keyword evidence="1" id="KW-0808">Transferase</keyword>